<evidence type="ECO:0000313" key="12">
    <source>
        <dbReference type="EMBL" id="HJB29594.1"/>
    </source>
</evidence>
<dbReference type="NCBIfam" id="TIGR00077">
    <property type="entry name" value="lspA"/>
    <property type="match status" value="1"/>
</dbReference>
<comment type="caution">
    <text evidence="12">The sequence shown here is derived from an EMBL/GenBank/DDBJ whole genome shotgun (WGS) entry which is preliminary data.</text>
</comment>
<comment type="subcellular location">
    <subcellularLocation>
        <location evidence="9">Cell membrane</location>
        <topology evidence="9">Multi-pass membrane protein</topology>
    </subcellularLocation>
</comment>
<evidence type="ECO:0000256" key="6">
    <source>
        <dbReference type="ARBA" id="ARBA00022801"/>
    </source>
</evidence>
<gene>
    <name evidence="9 12" type="primary">lspA</name>
    <name evidence="12" type="ORF">IAA06_12515</name>
</gene>
<dbReference type="AlphaFoldDB" id="A0A9D2RXJ3"/>
<evidence type="ECO:0000256" key="2">
    <source>
        <dbReference type="ARBA" id="ARBA00022475"/>
    </source>
</evidence>
<evidence type="ECO:0000256" key="11">
    <source>
        <dbReference type="RuleBase" id="RU004181"/>
    </source>
</evidence>
<reference evidence="12" key="1">
    <citation type="journal article" date="2021" name="PeerJ">
        <title>Extensive microbial diversity within the chicken gut microbiome revealed by metagenomics and culture.</title>
        <authorList>
            <person name="Gilroy R."/>
            <person name="Ravi A."/>
            <person name="Getino M."/>
            <person name="Pursley I."/>
            <person name="Horton D.L."/>
            <person name="Alikhan N.F."/>
            <person name="Baker D."/>
            <person name="Gharbi K."/>
            <person name="Hall N."/>
            <person name="Watson M."/>
            <person name="Adriaenssens E.M."/>
            <person name="Foster-Nyarko E."/>
            <person name="Jarju S."/>
            <person name="Secka A."/>
            <person name="Antonio M."/>
            <person name="Oren A."/>
            <person name="Chaudhuri R.R."/>
            <person name="La Ragione R."/>
            <person name="Hildebrand F."/>
            <person name="Pallen M.J."/>
        </authorList>
    </citation>
    <scope>NUCLEOTIDE SEQUENCE</scope>
    <source>
        <strain evidence="12">ChiSjej1B19-5720</strain>
    </source>
</reference>
<evidence type="ECO:0000256" key="8">
    <source>
        <dbReference type="ARBA" id="ARBA00023136"/>
    </source>
</evidence>
<reference evidence="12" key="2">
    <citation type="submission" date="2021-04" db="EMBL/GenBank/DDBJ databases">
        <authorList>
            <person name="Gilroy R."/>
        </authorList>
    </citation>
    <scope>NUCLEOTIDE SEQUENCE</scope>
    <source>
        <strain evidence="12">ChiSjej1B19-5720</strain>
    </source>
</reference>
<keyword evidence="4 9" id="KW-0812">Transmembrane</keyword>
<evidence type="ECO:0000256" key="4">
    <source>
        <dbReference type="ARBA" id="ARBA00022692"/>
    </source>
</evidence>
<dbReference type="EMBL" id="DWYZ01000234">
    <property type="protein sequence ID" value="HJB29594.1"/>
    <property type="molecule type" value="Genomic_DNA"/>
</dbReference>
<evidence type="ECO:0000256" key="7">
    <source>
        <dbReference type="ARBA" id="ARBA00022989"/>
    </source>
</evidence>
<dbReference type="PANTHER" id="PTHR33695">
    <property type="entry name" value="LIPOPROTEIN SIGNAL PEPTIDASE"/>
    <property type="match status" value="1"/>
</dbReference>
<dbReference type="EC" id="3.4.23.36" evidence="9"/>
<dbReference type="PRINTS" id="PR00781">
    <property type="entry name" value="LIPOSIGPTASE"/>
</dbReference>
<dbReference type="PROSITE" id="PS00855">
    <property type="entry name" value="SPASE_II"/>
    <property type="match status" value="1"/>
</dbReference>
<feature type="transmembrane region" description="Helical" evidence="9">
    <location>
        <begin position="96"/>
        <end position="116"/>
    </location>
</feature>
<dbReference type="InterPro" id="IPR001872">
    <property type="entry name" value="Peptidase_A8"/>
</dbReference>
<comment type="catalytic activity">
    <reaction evidence="9 10">
        <text>Release of signal peptides from bacterial membrane prolipoproteins. Hydrolyzes -Xaa-Yaa-Zaa-|-(S,diacylglyceryl)Cys-, in which Xaa is hydrophobic (preferably Leu), and Yaa (Ala or Ser) and Zaa (Gly or Ala) have small, neutral side chains.</text>
        <dbReference type="EC" id="3.4.23.36"/>
    </reaction>
</comment>
<dbReference type="GO" id="GO:0004190">
    <property type="term" value="F:aspartic-type endopeptidase activity"/>
    <property type="evidence" value="ECO:0007669"/>
    <property type="project" value="UniProtKB-UniRule"/>
</dbReference>
<evidence type="ECO:0000256" key="5">
    <source>
        <dbReference type="ARBA" id="ARBA00022750"/>
    </source>
</evidence>
<comment type="pathway">
    <text evidence="9">Protein modification; lipoprotein biosynthesis (signal peptide cleavage).</text>
</comment>
<organism evidence="12 13">
    <name type="scientific">Candidatus Blautia faecavium</name>
    <dbReference type="NCBI Taxonomy" id="2838487"/>
    <lineage>
        <taxon>Bacteria</taxon>
        <taxon>Bacillati</taxon>
        <taxon>Bacillota</taxon>
        <taxon>Clostridia</taxon>
        <taxon>Lachnospirales</taxon>
        <taxon>Lachnospiraceae</taxon>
        <taxon>Blautia</taxon>
    </lineage>
</organism>
<evidence type="ECO:0000256" key="10">
    <source>
        <dbReference type="RuleBase" id="RU000594"/>
    </source>
</evidence>
<evidence type="ECO:0000256" key="1">
    <source>
        <dbReference type="ARBA" id="ARBA00006139"/>
    </source>
</evidence>
<protein>
    <recommendedName>
        <fullName evidence="9">Lipoprotein signal peptidase</fullName>
        <ecNumber evidence="9">3.4.23.36</ecNumber>
    </recommendedName>
    <alternativeName>
        <fullName evidence="9">Prolipoprotein signal peptidase</fullName>
    </alternativeName>
    <alternativeName>
        <fullName evidence="9">Signal peptidase II</fullName>
        <shortName evidence="9">SPase II</shortName>
    </alternativeName>
</protein>
<comment type="caution">
    <text evidence="9">Lacks conserved residue(s) required for the propagation of feature annotation.</text>
</comment>
<keyword evidence="3 9" id="KW-0645">Protease</keyword>
<feature type="active site" evidence="9">
    <location>
        <position position="142"/>
    </location>
</feature>
<feature type="active site" evidence="9">
    <location>
        <position position="126"/>
    </location>
</feature>
<keyword evidence="5 9" id="KW-0064">Aspartyl protease</keyword>
<keyword evidence="2 9" id="KW-1003">Cell membrane</keyword>
<dbReference type="Pfam" id="PF01252">
    <property type="entry name" value="Peptidase_A8"/>
    <property type="match status" value="1"/>
</dbReference>
<keyword evidence="7 9" id="KW-1133">Transmembrane helix</keyword>
<comment type="similarity">
    <text evidence="1 9 11">Belongs to the peptidase A8 family.</text>
</comment>
<feature type="transmembrane region" description="Helical" evidence="9">
    <location>
        <begin position="70"/>
        <end position="89"/>
    </location>
</feature>
<feature type="transmembrane region" description="Helical" evidence="9">
    <location>
        <begin position="136"/>
        <end position="158"/>
    </location>
</feature>
<dbReference type="HAMAP" id="MF_00161">
    <property type="entry name" value="LspA"/>
    <property type="match status" value="1"/>
</dbReference>
<name>A0A9D2RXJ3_9FIRM</name>
<proteinExistence type="inferred from homology"/>
<evidence type="ECO:0000313" key="13">
    <source>
        <dbReference type="Proteomes" id="UP000823842"/>
    </source>
</evidence>
<accession>A0A9D2RXJ3</accession>
<dbReference type="GO" id="GO:0006508">
    <property type="term" value="P:proteolysis"/>
    <property type="evidence" value="ECO:0007669"/>
    <property type="project" value="UniProtKB-KW"/>
</dbReference>
<evidence type="ECO:0000256" key="9">
    <source>
        <dbReference type="HAMAP-Rule" id="MF_00161"/>
    </source>
</evidence>
<sequence length="174" mass="19975">MNGKRKKHLAASALGSLFLISVLTCVDQLTKYWAESWLKSHSPVTLIQGVLELRYLENRGIAFGMFQGRIFLFLFLCILFFIAALYCFIKLPKTTYYFPILFILILMVAGGLGNFIDRMYRGFVVDFIYFSLIDFPIFNLADVYVVLGGILLVLFVCLKYKEEDFKFLTPGKKG</sequence>
<evidence type="ECO:0000256" key="3">
    <source>
        <dbReference type="ARBA" id="ARBA00022670"/>
    </source>
</evidence>
<dbReference type="Proteomes" id="UP000823842">
    <property type="component" value="Unassembled WGS sequence"/>
</dbReference>
<dbReference type="GO" id="GO:0005886">
    <property type="term" value="C:plasma membrane"/>
    <property type="evidence" value="ECO:0007669"/>
    <property type="project" value="UniProtKB-SubCell"/>
</dbReference>
<keyword evidence="8 9" id="KW-0472">Membrane</keyword>
<dbReference type="PANTHER" id="PTHR33695:SF1">
    <property type="entry name" value="LIPOPROTEIN SIGNAL PEPTIDASE"/>
    <property type="match status" value="1"/>
</dbReference>
<comment type="function">
    <text evidence="9 10">This protein specifically catalyzes the removal of signal peptides from prolipoproteins.</text>
</comment>
<keyword evidence="6 9" id="KW-0378">Hydrolase</keyword>